<keyword evidence="1" id="KW-0732">Signal</keyword>
<sequence length="813" mass="85281">MHYAPLVSCLSLIACAHAQLLHLPQVEELVSEALKPLTQYTDYDGPTESVSSALNVQTVAASVHVVSEAISDPSYWLADIPHQGRAAFNSNPSGYKVFRNVKDYGAAGDGVTDDTAAINNAISDGGHYSPASRESTTTSPAIVYFPAGTYLISSSIIDYYFTQLIGNPNSLPVIKATAGFTGLGLIDGDQYQSDGNQGWTSTNVFFRQIRNLKLDLTSIPASSAATGIHWPTGQATSIQNVQIQLSSAAGTQHQGIFIENGSGGFLTNLTITGGLYGANIGNQQFTMSNLRISDAVTCISQIWDWGWTYQGLTLTNCSTALSISNGGAGNQLVGSVNVLDSTIQDCSTFVTTAWASSTSTNGSLILENIALDNVPVAVKGTSGTVLAGSSGTTTISAWGQGHKYTPSGPTNFQGTFTPPTRPGALLASGSSRYYTKTKPQYEASPTSSFVSIRGAGATGDGSTDDTSAIQSAITSAASSGKIVFFDQGTYKVTGTIYIPSGSRIVGEAYPVIMASGSTFASISKPVPVIQVGKSGESGSVEWSDMIVSTQGSTPGAVLIEWNLAAGSGSGMWDVHTRIGGFTGSQQQVAQCPTSAAVAAACEVAYMSMHITSTASGVYLENVWLWTADHDLDSADNTRISVYSGRGMLIEGKNVWLYGTAVEHHSLYQYQFSGASSVVAGFIQTETPYYQPNPNAANGPYPTNSTLNDPDYSKCLSGNCDALGLRVLNSQNIIVYGAGLYSFFNNYSTACSTFPTPENCQSEIFSIEGTTSSLVVYSLSTVGTTNMIVKDGSSLAVVSDNLATFAATIAYFTL</sequence>
<reference evidence="3" key="2">
    <citation type="journal article" date="2023" name="IMA Fungus">
        <title>Comparative genomic study of the Penicillium genus elucidates a diverse pangenome and 15 lateral gene transfer events.</title>
        <authorList>
            <person name="Petersen C."/>
            <person name="Sorensen T."/>
            <person name="Nielsen M.R."/>
            <person name="Sondergaard T.E."/>
            <person name="Sorensen J.L."/>
            <person name="Fitzpatrick D.A."/>
            <person name="Frisvad J.C."/>
            <person name="Nielsen K.L."/>
        </authorList>
    </citation>
    <scope>NUCLEOTIDE SEQUENCE</scope>
    <source>
        <strain evidence="3">IBT 26290</strain>
    </source>
</reference>
<feature type="signal peptide" evidence="1">
    <location>
        <begin position="1"/>
        <end position="18"/>
    </location>
</feature>
<dbReference type="InterPro" id="IPR011050">
    <property type="entry name" value="Pectin_lyase_fold/virulence"/>
</dbReference>
<dbReference type="EMBL" id="JAPQKN010000001">
    <property type="protein sequence ID" value="KAJ5174296.1"/>
    <property type="molecule type" value="Genomic_DNA"/>
</dbReference>
<dbReference type="Gene3D" id="2.160.20.10">
    <property type="entry name" value="Single-stranded right-handed beta-helix, Pectin lyase-like"/>
    <property type="match status" value="2"/>
</dbReference>
<dbReference type="RefSeq" id="XP_056545904.1">
    <property type="nucleotide sequence ID" value="XM_056682298.1"/>
</dbReference>
<dbReference type="AlphaFoldDB" id="A0A9W9IHC9"/>
<feature type="domain" description="Rhamnogalacturonase A/B/Epimerase-like pectate lyase" evidence="2">
    <location>
        <begin position="98"/>
        <end position="320"/>
    </location>
</feature>
<feature type="chain" id="PRO_5040750366" evidence="1">
    <location>
        <begin position="19"/>
        <end position="813"/>
    </location>
</feature>
<proteinExistence type="predicted"/>
<organism evidence="3 4">
    <name type="scientific">Penicillium canariense</name>
    <dbReference type="NCBI Taxonomy" id="189055"/>
    <lineage>
        <taxon>Eukaryota</taxon>
        <taxon>Fungi</taxon>
        <taxon>Dikarya</taxon>
        <taxon>Ascomycota</taxon>
        <taxon>Pezizomycotina</taxon>
        <taxon>Eurotiomycetes</taxon>
        <taxon>Eurotiomycetidae</taxon>
        <taxon>Eurotiales</taxon>
        <taxon>Aspergillaceae</taxon>
        <taxon>Penicillium</taxon>
    </lineage>
</organism>
<evidence type="ECO:0000313" key="3">
    <source>
        <dbReference type="EMBL" id="KAJ5174296.1"/>
    </source>
</evidence>
<dbReference type="InterPro" id="IPR039279">
    <property type="entry name" value="QRT3-like"/>
</dbReference>
<dbReference type="FunFam" id="2.160.20.10:FF:000026">
    <property type="entry name" value="Exo-beta-1,3-glucanase Exg0"/>
    <property type="match status" value="1"/>
</dbReference>
<gene>
    <name evidence="3" type="ORF">N7482_000173</name>
</gene>
<dbReference type="SUPFAM" id="SSF51126">
    <property type="entry name" value="Pectin lyase-like"/>
    <property type="match status" value="2"/>
</dbReference>
<evidence type="ECO:0000313" key="4">
    <source>
        <dbReference type="Proteomes" id="UP001149163"/>
    </source>
</evidence>
<dbReference type="CDD" id="cd23668">
    <property type="entry name" value="GH55_beta13glucanase-like"/>
    <property type="match status" value="1"/>
</dbReference>
<comment type="caution">
    <text evidence="3">The sequence shown here is derived from an EMBL/GenBank/DDBJ whole genome shotgun (WGS) entry which is preliminary data.</text>
</comment>
<name>A0A9W9IHC9_9EURO</name>
<dbReference type="InterPro" id="IPR012334">
    <property type="entry name" value="Pectin_lyas_fold"/>
</dbReference>
<feature type="domain" description="Rhamnogalacturonase A/B/Epimerase-like pectate lyase" evidence="2">
    <location>
        <begin position="449"/>
        <end position="517"/>
    </location>
</feature>
<keyword evidence="4" id="KW-1185">Reference proteome</keyword>
<evidence type="ECO:0000256" key="1">
    <source>
        <dbReference type="SAM" id="SignalP"/>
    </source>
</evidence>
<accession>A0A9W9IHC9</accession>
<dbReference type="OrthoDB" id="1046782at2759"/>
<dbReference type="Pfam" id="PF12708">
    <property type="entry name" value="Pect-lyase_RHGA_epim"/>
    <property type="match status" value="2"/>
</dbReference>
<dbReference type="GeneID" id="81421474"/>
<reference evidence="3" key="1">
    <citation type="submission" date="2022-11" db="EMBL/GenBank/DDBJ databases">
        <authorList>
            <person name="Petersen C."/>
        </authorList>
    </citation>
    <scope>NUCLEOTIDE SEQUENCE</scope>
    <source>
        <strain evidence="3">IBT 26290</strain>
    </source>
</reference>
<protein>
    <submittedName>
        <fullName evidence="3">CAZyme family GH55</fullName>
    </submittedName>
</protein>
<dbReference type="GO" id="GO:0004650">
    <property type="term" value="F:polygalacturonase activity"/>
    <property type="evidence" value="ECO:0007669"/>
    <property type="project" value="InterPro"/>
</dbReference>
<dbReference type="InterPro" id="IPR024535">
    <property type="entry name" value="RHGA/B-epi-like_pectate_lyase"/>
</dbReference>
<dbReference type="PANTHER" id="PTHR33928:SF2">
    <property type="entry name" value="PECTATE LYASE SUPERFAMILY PROTEIN DOMAIN-CONTAINING PROTEIN-RELATED"/>
    <property type="match status" value="1"/>
</dbReference>
<dbReference type="PANTHER" id="PTHR33928">
    <property type="entry name" value="POLYGALACTURONASE QRT3"/>
    <property type="match status" value="1"/>
</dbReference>
<dbReference type="Proteomes" id="UP001149163">
    <property type="component" value="Unassembled WGS sequence"/>
</dbReference>
<evidence type="ECO:0000259" key="2">
    <source>
        <dbReference type="Pfam" id="PF12708"/>
    </source>
</evidence>
<dbReference type="FunFam" id="2.160.20.10:FF:000023">
    <property type="entry name" value="Exo-beta-1,3-glucanase Exg0"/>
    <property type="match status" value="1"/>
</dbReference>